<name>A0A7W7WSR4_9ACTN</name>
<evidence type="ECO:0000256" key="2">
    <source>
        <dbReference type="ARBA" id="ARBA00023125"/>
    </source>
</evidence>
<proteinExistence type="predicted"/>
<dbReference type="SUPFAM" id="SSF46785">
    <property type="entry name" value="Winged helix' DNA-binding domain"/>
    <property type="match status" value="1"/>
</dbReference>
<dbReference type="GO" id="GO:0003677">
    <property type="term" value="F:DNA binding"/>
    <property type="evidence" value="ECO:0007669"/>
    <property type="project" value="UniProtKB-KW"/>
</dbReference>
<feature type="domain" description="HTH hxlR-type" evidence="4">
    <location>
        <begin position="1"/>
        <end position="83"/>
    </location>
</feature>
<dbReference type="PANTHER" id="PTHR33204">
    <property type="entry name" value="TRANSCRIPTIONAL REGULATOR, MARR FAMILY"/>
    <property type="match status" value="1"/>
</dbReference>
<dbReference type="PANTHER" id="PTHR33204:SF37">
    <property type="entry name" value="HTH-TYPE TRANSCRIPTIONAL REGULATOR YODB"/>
    <property type="match status" value="1"/>
</dbReference>
<keyword evidence="3" id="KW-0804">Transcription</keyword>
<dbReference type="EMBL" id="JACHJW010000001">
    <property type="protein sequence ID" value="MBB4962420.1"/>
    <property type="molecule type" value="Genomic_DNA"/>
</dbReference>
<comment type="caution">
    <text evidence="5">The sequence shown here is derived from an EMBL/GenBank/DDBJ whole genome shotgun (WGS) entry which is preliminary data.</text>
</comment>
<organism evidence="5 6">
    <name type="scientific">Micromonospora polyrhachis</name>
    <dbReference type="NCBI Taxonomy" id="1282883"/>
    <lineage>
        <taxon>Bacteria</taxon>
        <taxon>Bacillati</taxon>
        <taxon>Actinomycetota</taxon>
        <taxon>Actinomycetes</taxon>
        <taxon>Micromonosporales</taxon>
        <taxon>Micromonosporaceae</taxon>
        <taxon>Micromonospora</taxon>
    </lineage>
</organism>
<dbReference type="Gene3D" id="1.10.10.10">
    <property type="entry name" value="Winged helix-like DNA-binding domain superfamily/Winged helix DNA-binding domain"/>
    <property type="match status" value="1"/>
</dbReference>
<evidence type="ECO:0000313" key="5">
    <source>
        <dbReference type="EMBL" id="MBB4962420.1"/>
    </source>
</evidence>
<dbReference type="PROSITE" id="PS51118">
    <property type="entry name" value="HTH_HXLR"/>
    <property type="match status" value="1"/>
</dbReference>
<keyword evidence="6" id="KW-1185">Reference proteome</keyword>
<dbReference type="InterPro" id="IPR002577">
    <property type="entry name" value="HTH_HxlR"/>
</dbReference>
<protein>
    <submittedName>
        <fullName evidence="5">DNA-binding HxlR family transcriptional regulator</fullName>
    </submittedName>
</protein>
<dbReference type="InterPro" id="IPR036388">
    <property type="entry name" value="WH-like_DNA-bd_sf"/>
</dbReference>
<dbReference type="AlphaFoldDB" id="A0A7W7WSR4"/>
<evidence type="ECO:0000256" key="1">
    <source>
        <dbReference type="ARBA" id="ARBA00023015"/>
    </source>
</evidence>
<gene>
    <name evidence="5" type="ORF">FHR38_006153</name>
</gene>
<evidence type="ECO:0000313" key="6">
    <source>
        <dbReference type="Proteomes" id="UP000578819"/>
    </source>
</evidence>
<reference evidence="5 6" key="1">
    <citation type="submission" date="2020-08" db="EMBL/GenBank/DDBJ databases">
        <title>Sequencing the genomes of 1000 actinobacteria strains.</title>
        <authorList>
            <person name="Klenk H.-P."/>
        </authorList>
    </citation>
    <scope>NUCLEOTIDE SEQUENCE [LARGE SCALE GENOMIC DNA]</scope>
    <source>
        <strain evidence="5 6">DSM 45886</strain>
    </source>
</reference>
<evidence type="ECO:0000259" key="4">
    <source>
        <dbReference type="PROSITE" id="PS51118"/>
    </source>
</evidence>
<dbReference type="Proteomes" id="UP000578819">
    <property type="component" value="Unassembled WGS sequence"/>
</dbReference>
<evidence type="ECO:0000256" key="3">
    <source>
        <dbReference type="ARBA" id="ARBA00023163"/>
    </source>
</evidence>
<sequence>MLIGQLESGPMRFGQLRDAVAGISEKMLTQTLRGLERDGFVTRRSDAEISPQVEYRLTPLGHSVLEPLAAVRSWAQHHINDIERSRLAFEKD</sequence>
<keyword evidence="1" id="KW-0805">Transcription regulation</keyword>
<dbReference type="Pfam" id="PF01638">
    <property type="entry name" value="HxlR"/>
    <property type="match status" value="1"/>
</dbReference>
<accession>A0A7W7WSR4</accession>
<dbReference type="InterPro" id="IPR036390">
    <property type="entry name" value="WH_DNA-bd_sf"/>
</dbReference>
<keyword evidence="2 5" id="KW-0238">DNA-binding</keyword>